<evidence type="ECO:0000313" key="1">
    <source>
        <dbReference type="EMBL" id="QHI69434.1"/>
    </source>
</evidence>
<dbReference type="EMBL" id="CP047593">
    <property type="protein sequence ID" value="QHI69434.1"/>
    <property type="molecule type" value="Genomic_DNA"/>
</dbReference>
<sequence length="947" mass="103999">MEFDTRTFEGSGLNTFVGLFNDSGDNDDHPQLNWIGAVLSVGGVHGTTKNSSGYLASTPIALDGTGVLHRVKMKVYNTGEQTLMDVSLYRIDDETFEVEQINEIAGFVVLDEGESFVQGLDVFGVRNKINSEQIPPSYLSADLDNLYFSLETANKEQPVPSFAPLCVSAKLSTGSPYFDPWNTDRWSEWYSGTNLIKSFAVDCNVVLADRGGSTNRWKPSVSQLSSGRLFYLGNCSRGITFDGNGQYIDARLGKASSVTVQTLYEHYEEYSHSIRHPLTNCFYCVGIEEPTFDETIIRDLWVFGCIHAFRTGGISHPVTVDAVRFRQNFWSALLSGKNTTISHCSLMEGAWGGLYLGYGSSFNHIEYVSWRDNNYQQHKYYSDIAVDSSYGNLIENCTHEAPSGGDYHVAVKMFRNMGEGPGGIAHHLRETPPNDNIFRNNSIAGYSVGYEAAARMGEDIVYDLSGEGRDYASYNLFEDNSFFSTSVGIKVNVSGNSIRGNLFQNVIHPIVLHCVFYSLTETRIEDQDGTRVSFWEKNSDYTGSPDYAKWFSLQNDLNSDTDPSERYFHLSYSGAPAFDTFTGSSVLVKQTDNNTSQIINRSTMKDVYASGGTPVDIAIGNFWDSNPGDEIAIIWDAPVSRIAGTNYYSIIIYDTNGIEVNRCGKSTVPWRAIASGNFISLLGDEIAAVPETAVDGKYPIYVFARGREHASYTNIPNNTVKIHCLAGGDFNPSLRFDEIAYVSSSARTVIQHVKPSSDWTEETVSPSWILDVAAGDFDLTADGDEIAMIRNTRRALVYLFHPGDLTYYSTVGPNSGPTFGALAAGNFDGDATEEMAVALEDVVNGEYPIHCFNPGDSSAFKELSQNVLGVPAQAIAACDVTVGETLGVYERAQGFFSADYGATMSDWGKCIAVLPSAPQITAVPVFLLNAAPADNTDEYLKVVPIVR</sequence>
<evidence type="ECO:0000313" key="2">
    <source>
        <dbReference type="Proteomes" id="UP000464954"/>
    </source>
</evidence>
<gene>
    <name evidence="1" type="ORF">GT409_08190</name>
</gene>
<name>A0A6P1MA56_9BACT</name>
<accession>A0A6P1MA56</accession>
<organism evidence="1 2">
    <name type="scientific">Tichowtungia aerotolerans</name>
    <dbReference type="NCBI Taxonomy" id="2697043"/>
    <lineage>
        <taxon>Bacteria</taxon>
        <taxon>Pseudomonadati</taxon>
        <taxon>Kiritimatiellota</taxon>
        <taxon>Tichowtungiia</taxon>
        <taxon>Tichowtungiales</taxon>
        <taxon>Tichowtungiaceae</taxon>
        <taxon>Tichowtungia</taxon>
    </lineage>
</organism>
<reference evidence="1 2" key="1">
    <citation type="submission" date="2020-01" db="EMBL/GenBank/DDBJ databases">
        <title>Ponticoccus aerotolerans gen. nov., sp. nov., an anaerobic bacterium and proposal of Ponticoccusceae fam. nov., Ponticoccusles ord. nov. and Ponticoccuse classis nov. in the phylum Kiritimatiellaeota.</title>
        <authorList>
            <person name="Zhou L.Y."/>
            <person name="Du Z.J."/>
        </authorList>
    </citation>
    <scope>NUCLEOTIDE SEQUENCE [LARGE SCALE GENOMIC DNA]</scope>
    <source>
        <strain evidence="1 2">S-5007</strain>
    </source>
</reference>
<dbReference type="KEGG" id="taer:GT409_08190"/>
<evidence type="ECO:0008006" key="3">
    <source>
        <dbReference type="Google" id="ProtNLM"/>
    </source>
</evidence>
<dbReference type="SUPFAM" id="SSF51126">
    <property type="entry name" value="Pectin lyase-like"/>
    <property type="match status" value="1"/>
</dbReference>
<dbReference type="InterPro" id="IPR012334">
    <property type="entry name" value="Pectin_lyas_fold"/>
</dbReference>
<dbReference type="RefSeq" id="WP_160628616.1">
    <property type="nucleotide sequence ID" value="NZ_CP047593.1"/>
</dbReference>
<protein>
    <recommendedName>
        <fullName evidence="3">Right handed beta helix domain-containing protein</fullName>
    </recommendedName>
</protein>
<dbReference type="AlphaFoldDB" id="A0A6P1MA56"/>
<keyword evidence="2" id="KW-1185">Reference proteome</keyword>
<dbReference type="Gene3D" id="2.160.20.10">
    <property type="entry name" value="Single-stranded right-handed beta-helix, Pectin lyase-like"/>
    <property type="match status" value="1"/>
</dbReference>
<proteinExistence type="predicted"/>
<dbReference type="Proteomes" id="UP000464954">
    <property type="component" value="Chromosome"/>
</dbReference>
<dbReference type="InterPro" id="IPR011050">
    <property type="entry name" value="Pectin_lyase_fold/virulence"/>
</dbReference>